<keyword evidence="1" id="KW-0812">Transmembrane</keyword>
<gene>
    <name evidence="2" type="ORF">AFCDBAGC_0948</name>
</gene>
<proteinExistence type="predicted"/>
<evidence type="ECO:0000313" key="3">
    <source>
        <dbReference type="Proteomes" id="UP001055117"/>
    </source>
</evidence>
<dbReference type="Proteomes" id="UP001055117">
    <property type="component" value="Unassembled WGS sequence"/>
</dbReference>
<name>A0ABQ4QDE9_9HYPH</name>
<evidence type="ECO:0000313" key="2">
    <source>
        <dbReference type="EMBL" id="GJD43104.1"/>
    </source>
</evidence>
<dbReference type="EMBL" id="BPQG01000008">
    <property type="protein sequence ID" value="GJD43104.1"/>
    <property type="molecule type" value="Genomic_DNA"/>
</dbReference>
<accession>A0ABQ4QDE9</accession>
<evidence type="ECO:0008006" key="4">
    <source>
        <dbReference type="Google" id="ProtNLM"/>
    </source>
</evidence>
<evidence type="ECO:0000256" key="1">
    <source>
        <dbReference type="SAM" id="Phobius"/>
    </source>
</evidence>
<organism evidence="2 3">
    <name type="scientific">Methylobacterium cerastii</name>
    <dbReference type="NCBI Taxonomy" id="932741"/>
    <lineage>
        <taxon>Bacteria</taxon>
        <taxon>Pseudomonadati</taxon>
        <taxon>Pseudomonadota</taxon>
        <taxon>Alphaproteobacteria</taxon>
        <taxon>Hyphomicrobiales</taxon>
        <taxon>Methylobacteriaceae</taxon>
        <taxon>Methylobacterium</taxon>
    </lineage>
</organism>
<feature type="transmembrane region" description="Helical" evidence="1">
    <location>
        <begin position="21"/>
        <end position="43"/>
    </location>
</feature>
<protein>
    <recommendedName>
        <fullName evidence="4">Signaling protein</fullName>
    </recommendedName>
</protein>
<comment type="caution">
    <text evidence="2">The sequence shown here is derived from an EMBL/GenBank/DDBJ whole genome shotgun (WGS) entry which is preliminary data.</text>
</comment>
<keyword evidence="3" id="KW-1185">Reference proteome</keyword>
<sequence length="87" mass="9361">MPPAEGVLVNARNLITILSMMVLVGTEVFAVAIAAGWAIAGLFELGDTVGHVLMGLFSLLAAWIMFQLWQRATSIEPLRAAPRAARR</sequence>
<keyword evidence="1" id="KW-1133">Transmembrane helix</keyword>
<reference evidence="2 3" key="1">
    <citation type="journal article" date="2021" name="Front. Microbiol.">
        <title>Comprehensive Comparative Genomics and Phenotyping of Methylobacterium Species.</title>
        <authorList>
            <person name="Alessa O."/>
            <person name="Ogura Y."/>
            <person name="Fujitani Y."/>
            <person name="Takami H."/>
            <person name="Hayashi T."/>
            <person name="Sahin N."/>
            <person name="Tani A."/>
        </authorList>
    </citation>
    <scope>NUCLEOTIDE SEQUENCE [LARGE SCALE GENOMIC DNA]</scope>
    <source>
        <strain evidence="2 3">DSM 23679</strain>
    </source>
</reference>
<feature type="transmembrane region" description="Helical" evidence="1">
    <location>
        <begin position="49"/>
        <end position="69"/>
    </location>
</feature>
<keyword evidence="1" id="KW-0472">Membrane</keyword>